<name>A0A8C9RU74_SCLFO</name>
<dbReference type="Proteomes" id="UP000694397">
    <property type="component" value="Chromosome 6"/>
</dbReference>
<proteinExistence type="predicted"/>
<dbReference type="AlphaFoldDB" id="A0A8C9RU74"/>
<accession>A0A8C9RU74</accession>
<reference evidence="2" key="3">
    <citation type="submission" date="2025-09" db="UniProtKB">
        <authorList>
            <consortium name="Ensembl"/>
        </authorList>
    </citation>
    <scope>IDENTIFICATION</scope>
</reference>
<organism evidence="2 3">
    <name type="scientific">Scleropages formosus</name>
    <name type="common">Asian bonytongue</name>
    <name type="synonym">Osteoglossum formosum</name>
    <dbReference type="NCBI Taxonomy" id="113540"/>
    <lineage>
        <taxon>Eukaryota</taxon>
        <taxon>Metazoa</taxon>
        <taxon>Chordata</taxon>
        <taxon>Craniata</taxon>
        <taxon>Vertebrata</taxon>
        <taxon>Euteleostomi</taxon>
        <taxon>Actinopterygii</taxon>
        <taxon>Neopterygii</taxon>
        <taxon>Teleostei</taxon>
        <taxon>Osteoglossocephala</taxon>
        <taxon>Osteoglossomorpha</taxon>
        <taxon>Osteoglossiformes</taxon>
        <taxon>Osteoglossidae</taxon>
        <taxon>Scleropages</taxon>
    </lineage>
</organism>
<reference evidence="2" key="2">
    <citation type="submission" date="2025-08" db="UniProtKB">
        <authorList>
            <consortium name="Ensembl"/>
        </authorList>
    </citation>
    <scope>IDENTIFICATION</scope>
</reference>
<dbReference type="Ensembl" id="ENSSFOT00015023453.2">
    <property type="protein sequence ID" value="ENSSFOP00015023198.2"/>
    <property type="gene ID" value="ENSSFOG00015014928.2"/>
</dbReference>
<reference evidence="2 3" key="1">
    <citation type="submission" date="2019-04" db="EMBL/GenBank/DDBJ databases">
        <authorList>
            <consortium name="Wellcome Sanger Institute Data Sharing"/>
        </authorList>
    </citation>
    <scope>NUCLEOTIDE SEQUENCE [LARGE SCALE GENOMIC DNA]</scope>
</reference>
<sequence>FFGQVRHEMNRFRNMARICSGPGQPDKLHYVGVGVHHRNVFLCSLAESRSPRSCLSVSKTMRSFETCPLRSSQRGPSIFGSSDTPPPSKTSSPDRFPAALWLTCQVLMTGTVTPSTC</sequence>
<evidence type="ECO:0000256" key="1">
    <source>
        <dbReference type="SAM" id="MobiDB-lite"/>
    </source>
</evidence>
<evidence type="ECO:0000313" key="2">
    <source>
        <dbReference type="Ensembl" id="ENSSFOP00015023198.2"/>
    </source>
</evidence>
<feature type="region of interest" description="Disordered" evidence="1">
    <location>
        <begin position="66"/>
        <end position="94"/>
    </location>
</feature>
<keyword evidence="3" id="KW-1185">Reference proteome</keyword>
<protein>
    <submittedName>
        <fullName evidence="2">Uncharacterized protein</fullName>
    </submittedName>
</protein>
<evidence type="ECO:0000313" key="3">
    <source>
        <dbReference type="Proteomes" id="UP000694397"/>
    </source>
</evidence>
<feature type="compositionally biased region" description="Polar residues" evidence="1">
    <location>
        <begin position="66"/>
        <end position="75"/>
    </location>
</feature>